<proteinExistence type="inferred from homology"/>
<keyword evidence="3" id="KW-0862">Zinc</keyword>
<dbReference type="EMBL" id="KL584879">
    <property type="protein sequence ID" value="KEQ57641.1"/>
    <property type="molecule type" value="Genomic_DNA"/>
</dbReference>
<name>A0A074W505_AURM1</name>
<dbReference type="PROSITE" id="PS01030">
    <property type="entry name" value="RNA_POL_M_15KD"/>
    <property type="match status" value="1"/>
</dbReference>
<gene>
    <name evidence="5" type="ORF">M437DRAFT_79557</name>
</gene>
<keyword evidence="2" id="KW-0479">Metal-binding</keyword>
<reference evidence="5 6" key="1">
    <citation type="journal article" date="2014" name="BMC Genomics">
        <title>Genome sequencing of four Aureobasidium pullulans varieties: biotechnological potential, stress tolerance, and description of new species.</title>
        <authorList>
            <person name="Gostin Ar C."/>
            <person name="Ohm R.A."/>
            <person name="Kogej T."/>
            <person name="Sonjak S."/>
            <person name="Turk M."/>
            <person name="Zajc J."/>
            <person name="Zalar P."/>
            <person name="Grube M."/>
            <person name="Sun H."/>
            <person name="Han J."/>
            <person name="Sharma A."/>
            <person name="Chiniquy J."/>
            <person name="Ngan C.Y."/>
            <person name="Lipzen A."/>
            <person name="Barry K."/>
            <person name="Grigoriev I.V."/>
            <person name="Gunde-Cimerman N."/>
        </authorList>
    </citation>
    <scope>NUCLEOTIDE SEQUENCE [LARGE SCALE GENOMIC DNA]</scope>
    <source>
        <strain evidence="5 6">CBS 110374</strain>
    </source>
</reference>
<evidence type="ECO:0000256" key="4">
    <source>
        <dbReference type="ARBA" id="ARBA00023163"/>
    </source>
</evidence>
<dbReference type="STRING" id="1043003.A0A074W505"/>
<organism evidence="5 6">
    <name type="scientific">Aureobasidium melanogenum (strain CBS 110374)</name>
    <name type="common">Aureobasidium pullulans var. melanogenum</name>
    <dbReference type="NCBI Taxonomy" id="1043003"/>
    <lineage>
        <taxon>Eukaryota</taxon>
        <taxon>Fungi</taxon>
        <taxon>Dikarya</taxon>
        <taxon>Ascomycota</taxon>
        <taxon>Pezizomycotina</taxon>
        <taxon>Dothideomycetes</taxon>
        <taxon>Dothideomycetidae</taxon>
        <taxon>Dothideales</taxon>
        <taxon>Saccotheciaceae</taxon>
        <taxon>Aureobasidium</taxon>
    </lineage>
</organism>
<accession>A0A074W505</accession>
<keyword evidence="4" id="KW-0804">Transcription</keyword>
<dbReference type="HOGENOM" id="CLU_093932_1_1_1"/>
<protein>
    <recommendedName>
        <fullName evidence="7">DNA-directed RNA polymerase subunit</fullName>
    </recommendedName>
</protein>
<evidence type="ECO:0000256" key="3">
    <source>
        <dbReference type="ARBA" id="ARBA00022833"/>
    </source>
</evidence>
<dbReference type="GeneID" id="63920570"/>
<dbReference type="RefSeq" id="XP_040874665.1">
    <property type="nucleotide sequence ID" value="XM_041027197.1"/>
</dbReference>
<evidence type="ECO:0000313" key="5">
    <source>
        <dbReference type="EMBL" id="KEQ57641.1"/>
    </source>
</evidence>
<evidence type="ECO:0000256" key="1">
    <source>
        <dbReference type="ARBA" id="ARBA00008925"/>
    </source>
</evidence>
<keyword evidence="6" id="KW-1185">Reference proteome</keyword>
<dbReference type="InterPro" id="IPR019761">
    <property type="entry name" value="DNA-dir_RNA_pol-M_15_CS"/>
</dbReference>
<evidence type="ECO:0000256" key="2">
    <source>
        <dbReference type="ARBA" id="ARBA00022723"/>
    </source>
</evidence>
<comment type="similarity">
    <text evidence="1">Belongs to the archaeal RpoM/eukaryotic RPA12/RPB9/RPC11 RNA polymerase family.</text>
</comment>
<dbReference type="Proteomes" id="UP000030672">
    <property type="component" value="Unassembled WGS sequence"/>
</dbReference>
<dbReference type="AlphaFoldDB" id="A0A074W505"/>
<evidence type="ECO:0008006" key="7">
    <source>
        <dbReference type="Google" id="ProtNLM"/>
    </source>
</evidence>
<evidence type="ECO:0000313" key="6">
    <source>
        <dbReference type="Proteomes" id="UP000030672"/>
    </source>
</evidence>
<sequence>MSLVGTLLFCEDCGDLVDRCPLEQRTISCNVCEKEEINRWPTAQTTMSTPGTFPSRLRDKLSDIQILSAAYRDTWTLTPKTCPKCEHSEMKFRDVCPACDYRYVTKNFER</sequence>
<dbReference type="GO" id="GO:0046872">
    <property type="term" value="F:metal ion binding"/>
    <property type="evidence" value="ECO:0007669"/>
    <property type="project" value="UniProtKB-KW"/>
</dbReference>